<dbReference type="AlphaFoldDB" id="A0A438GVC2"/>
<evidence type="ECO:0000259" key="3">
    <source>
        <dbReference type="Pfam" id="PF00954"/>
    </source>
</evidence>
<dbReference type="InterPro" id="IPR000858">
    <property type="entry name" value="S_locus_glycoprot_dom"/>
</dbReference>
<dbReference type="PANTHER" id="PTHR32444:SF198">
    <property type="entry name" value="BULB-TYPE LECTIN DOMAIN-CONTAINING PROTEIN"/>
    <property type="match status" value="1"/>
</dbReference>
<dbReference type="GO" id="GO:0016301">
    <property type="term" value="F:kinase activity"/>
    <property type="evidence" value="ECO:0007669"/>
    <property type="project" value="UniProtKB-KW"/>
</dbReference>
<gene>
    <name evidence="4" type="primary">VvCHDp000180_10</name>
    <name evidence="4" type="ORF">CK203_044247</name>
</gene>
<sequence length="212" mass="24328">MSEKQLLTSWKSPSDPSIRSFSLGISPSYLPELCMWNGSHLCWCSGPLNGQTFIGIPNMNSVFLYGFHLFNHQSDVYTTFSHEYASVLWYYILTPQGILLEKIKDDSMEKWKVTWQNNKTECDVYASVRKEKIKEEVSPFERGKVHPKFSDANKCGNNVNQVKLEEQLLINFEKLVTETNNFPEANKLGQGKVAERLRSSSEKTFKNICPEA</sequence>
<keyword evidence="4" id="KW-0675">Receptor</keyword>
<evidence type="ECO:0000313" key="4">
    <source>
        <dbReference type="EMBL" id="RVW76143.1"/>
    </source>
</evidence>
<keyword evidence="2" id="KW-1015">Disulfide bond</keyword>
<accession>A0A438GVC2</accession>
<keyword evidence="4" id="KW-0808">Transferase</keyword>
<reference evidence="4 5" key="1">
    <citation type="journal article" date="2018" name="PLoS Genet.">
        <title>Population sequencing reveals clonal diversity and ancestral inbreeding in the grapevine cultivar Chardonnay.</title>
        <authorList>
            <person name="Roach M.J."/>
            <person name="Johnson D.L."/>
            <person name="Bohlmann J."/>
            <person name="van Vuuren H.J."/>
            <person name="Jones S.J."/>
            <person name="Pretorius I.S."/>
            <person name="Schmidt S.A."/>
            <person name="Borneman A.R."/>
        </authorList>
    </citation>
    <scope>NUCLEOTIDE SEQUENCE [LARGE SCALE GENOMIC DNA]</scope>
    <source>
        <strain evidence="5">cv. Chardonnay</strain>
        <tissue evidence="4">Leaf</tissue>
    </source>
</reference>
<keyword evidence="4" id="KW-0418">Kinase</keyword>
<name>A0A438GVC2_VITVI</name>
<keyword evidence="1" id="KW-0732">Signal</keyword>
<dbReference type="GO" id="GO:0030246">
    <property type="term" value="F:carbohydrate binding"/>
    <property type="evidence" value="ECO:0007669"/>
    <property type="project" value="UniProtKB-KW"/>
</dbReference>
<keyword evidence="4" id="KW-0430">Lectin</keyword>
<evidence type="ECO:0000256" key="2">
    <source>
        <dbReference type="ARBA" id="ARBA00023157"/>
    </source>
</evidence>
<evidence type="ECO:0000313" key="5">
    <source>
        <dbReference type="Proteomes" id="UP000288805"/>
    </source>
</evidence>
<dbReference type="EMBL" id="QGNW01000334">
    <property type="protein sequence ID" value="RVW76143.1"/>
    <property type="molecule type" value="Genomic_DNA"/>
</dbReference>
<comment type="caution">
    <text evidence="4">The sequence shown here is derived from an EMBL/GenBank/DDBJ whole genome shotgun (WGS) entry which is preliminary data.</text>
</comment>
<feature type="domain" description="S-locus glycoprotein" evidence="3">
    <location>
        <begin position="43"/>
        <end position="126"/>
    </location>
</feature>
<proteinExistence type="predicted"/>
<organism evidence="4 5">
    <name type="scientific">Vitis vinifera</name>
    <name type="common">Grape</name>
    <dbReference type="NCBI Taxonomy" id="29760"/>
    <lineage>
        <taxon>Eukaryota</taxon>
        <taxon>Viridiplantae</taxon>
        <taxon>Streptophyta</taxon>
        <taxon>Embryophyta</taxon>
        <taxon>Tracheophyta</taxon>
        <taxon>Spermatophyta</taxon>
        <taxon>Magnoliopsida</taxon>
        <taxon>eudicotyledons</taxon>
        <taxon>Gunneridae</taxon>
        <taxon>Pentapetalae</taxon>
        <taxon>rosids</taxon>
        <taxon>Vitales</taxon>
        <taxon>Vitaceae</taxon>
        <taxon>Viteae</taxon>
        <taxon>Vitis</taxon>
    </lineage>
</organism>
<dbReference type="Pfam" id="PF00954">
    <property type="entry name" value="S_locus_glycop"/>
    <property type="match status" value="1"/>
</dbReference>
<evidence type="ECO:0000256" key="1">
    <source>
        <dbReference type="ARBA" id="ARBA00022729"/>
    </source>
</evidence>
<dbReference type="Proteomes" id="UP000288805">
    <property type="component" value="Unassembled WGS sequence"/>
</dbReference>
<protein>
    <submittedName>
        <fullName evidence="4">G-type lectin S-receptor-like serine/threonine-protein kinase</fullName>
    </submittedName>
</protein>
<dbReference type="GO" id="GO:0048544">
    <property type="term" value="P:recognition of pollen"/>
    <property type="evidence" value="ECO:0007669"/>
    <property type="project" value="InterPro"/>
</dbReference>
<dbReference type="PANTHER" id="PTHR32444">
    <property type="entry name" value="BULB-TYPE LECTIN DOMAIN-CONTAINING PROTEIN"/>
    <property type="match status" value="1"/>
</dbReference>